<dbReference type="EMBL" id="PHIG01000039">
    <property type="protein sequence ID" value="PJK28765.1"/>
    <property type="molecule type" value="Genomic_DNA"/>
</dbReference>
<evidence type="ECO:0000256" key="3">
    <source>
        <dbReference type="ARBA" id="ARBA00022692"/>
    </source>
</evidence>
<sequence length="293" mass="31994">MPTPVIVAFWMFFGAVGFAAILVIVRELSQDLHVFVLNFWRNIFAVAIFLPWVFRVGTAGLRTKRMPLFALRSLIMVTSSIMLFYSAVLMPIGEATAITFTAPLFTTLLAALLLKEHVGWRRAMALAVGFCGVLIMLRPGVEAVGLGAAMAIGASVVFAFVVIMGKQLAASESPELVILMLAIWNIPVSAVPASFVWDMPSGREWWLLAALGVAANMNMYGIQRAISAGDASLSQVFDFMRLPLAVIGAWWAFSEVPDPWMWAGAAVIFTATVYTTRRESRLARARPPANPQP</sequence>
<feature type="domain" description="EamA" evidence="7">
    <location>
        <begin position="7"/>
        <end position="137"/>
    </location>
</feature>
<dbReference type="RefSeq" id="WP_109792274.1">
    <property type="nucleotide sequence ID" value="NZ_PHIG01000039.1"/>
</dbReference>
<feature type="transmembrane region" description="Helical" evidence="6">
    <location>
        <begin position="95"/>
        <end position="113"/>
    </location>
</feature>
<keyword evidence="9" id="KW-1185">Reference proteome</keyword>
<dbReference type="OrthoDB" id="9807937at2"/>
<evidence type="ECO:0000256" key="2">
    <source>
        <dbReference type="ARBA" id="ARBA00009853"/>
    </source>
</evidence>
<evidence type="ECO:0000313" key="9">
    <source>
        <dbReference type="Proteomes" id="UP000229498"/>
    </source>
</evidence>
<feature type="transmembrane region" description="Helical" evidence="6">
    <location>
        <begin position="37"/>
        <end position="57"/>
    </location>
</feature>
<feature type="transmembrane region" description="Helical" evidence="6">
    <location>
        <begin position="7"/>
        <end position="25"/>
    </location>
</feature>
<evidence type="ECO:0000256" key="4">
    <source>
        <dbReference type="ARBA" id="ARBA00022989"/>
    </source>
</evidence>
<dbReference type="PANTHER" id="PTHR22911">
    <property type="entry name" value="ACYL-MALONYL CONDENSING ENZYME-RELATED"/>
    <property type="match status" value="1"/>
</dbReference>
<dbReference type="Pfam" id="PF00892">
    <property type="entry name" value="EamA"/>
    <property type="match status" value="2"/>
</dbReference>
<feature type="transmembrane region" description="Helical" evidence="6">
    <location>
        <begin position="176"/>
        <end position="197"/>
    </location>
</feature>
<feature type="transmembrane region" description="Helical" evidence="6">
    <location>
        <begin position="259"/>
        <end position="276"/>
    </location>
</feature>
<dbReference type="GO" id="GO:0016020">
    <property type="term" value="C:membrane"/>
    <property type="evidence" value="ECO:0007669"/>
    <property type="project" value="UniProtKB-SubCell"/>
</dbReference>
<keyword evidence="4 6" id="KW-1133">Transmembrane helix</keyword>
<proteinExistence type="inferred from homology"/>
<name>A0A2M9FZ79_9PROT</name>
<comment type="caution">
    <text evidence="8">The sequence shown here is derived from an EMBL/GenBank/DDBJ whole genome shotgun (WGS) entry which is preliminary data.</text>
</comment>
<evidence type="ECO:0000259" key="7">
    <source>
        <dbReference type="Pfam" id="PF00892"/>
    </source>
</evidence>
<organism evidence="8 9">
    <name type="scientific">Minwuia thermotolerans</name>
    <dbReference type="NCBI Taxonomy" id="2056226"/>
    <lineage>
        <taxon>Bacteria</taxon>
        <taxon>Pseudomonadati</taxon>
        <taxon>Pseudomonadota</taxon>
        <taxon>Alphaproteobacteria</taxon>
        <taxon>Minwuiales</taxon>
        <taxon>Minwuiaceae</taxon>
        <taxon>Minwuia</taxon>
    </lineage>
</organism>
<feature type="transmembrane region" description="Helical" evidence="6">
    <location>
        <begin position="203"/>
        <end position="221"/>
    </location>
</feature>
<accession>A0A2M9FZ79</accession>
<protein>
    <recommendedName>
        <fullName evidence="7">EamA domain-containing protein</fullName>
    </recommendedName>
</protein>
<evidence type="ECO:0000256" key="6">
    <source>
        <dbReference type="SAM" id="Phobius"/>
    </source>
</evidence>
<gene>
    <name evidence="8" type="ORF">CVT23_15640</name>
</gene>
<evidence type="ECO:0000313" key="8">
    <source>
        <dbReference type="EMBL" id="PJK28765.1"/>
    </source>
</evidence>
<dbReference type="PANTHER" id="PTHR22911:SF6">
    <property type="entry name" value="SOLUTE CARRIER FAMILY 35 MEMBER G1"/>
    <property type="match status" value="1"/>
</dbReference>
<evidence type="ECO:0000256" key="5">
    <source>
        <dbReference type="ARBA" id="ARBA00023136"/>
    </source>
</evidence>
<dbReference type="InterPro" id="IPR000620">
    <property type="entry name" value="EamA_dom"/>
</dbReference>
<dbReference type="AlphaFoldDB" id="A0A2M9FZ79"/>
<keyword evidence="3 6" id="KW-0812">Transmembrane</keyword>
<feature type="transmembrane region" description="Helical" evidence="6">
    <location>
        <begin position="69"/>
        <end position="89"/>
    </location>
</feature>
<keyword evidence="5 6" id="KW-0472">Membrane</keyword>
<comment type="subcellular location">
    <subcellularLocation>
        <location evidence="1">Membrane</location>
        <topology evidence="1">Multi-pass membrane protein</topology>
    </subcellularLocation>
</comment>
<dbReference type="SUPFAM" id="SSF103481">
    <property type="entry name" value="Multidrug resistance efflux transporter EmrE"/>
    <property type="match status" value="2"/>
</dbReference>
<evidence type="ECO:0000256" key="1">
    <source>
        <dbReference type="ARBA" id="ARBA00004141"/>
    </source>
</evidence>
<dbReference type="Proteomes" id="UP000229498">
    <property type="component" value="Unassembled WGS sequence"/>
</dbReference>
<feature type="domain" description="EamA" evidence="7">
    <location>
        <begin position="146"/>
        <end position="275"/>
    </location>
</feature>
<comment type="similarity">
    <text evidence="2">Belongs to the drug/metabolite transporter (DMT) superfamily. 10 TMS drug/metabolite exporter (DME) (TC 2.A.7.3) family.</text>
</comment>
<dbReference type="InterPro" id="IPR037185">
    <property type="entry name" value="EmrE-like"/>
</dbReference>
<reference evidence="8 9" key="1">
    <citation type="submission" date="2017-11" db="EMBL/GenBank/DDBJ databases">
        <title>Draft genome sequence of Rhizobiales bacterium SY3-13.</title>
        <authorList>
            <person name="Sun C."/>
        </authorList>
    </citation>
    <scope>NUCLEOTIDE SEQUENCE [LARGE SCALE GENOMIC DNA]</scope>
    <source>
        <strain evidence="8 9">SY3-13</strain>
    </source>
</reference>
<feature type="transmembrane region" description="Helical" evidence="6">
    <location>
        <begin position="143"/>
        <end position="164"/>
    </location>
</feature>